<evidence type="ECO:0000313" key="4">
    <source>
        <dbReference type="Proteomes" id="UP001337655"/>
    </source>
</evidence>
<feature type="transmembrane region" description="Helical" evidence="2">
    <location>
        <begin position="14"/>
        <end position="38"/>
    </location>
</feature>
<organism evidence="3 4">
    <name type="scientific">Saxophila tyrrhenica</name>
    <dbReference type="NCBI Taxonomy" id="1690608"/>
    <lineage>
        <taxon>Eukaryota</taxon>
        <taxon>Fungi</taxon>
        <taxon>Dikarya</taxon>
        <taxon>Ascomycota</taxon>
        <taxon>Pezizomycotina</taxon>
        <taxon>Dothideomycetes</taxon>
        <taxon>Dothideomycetidae</taxon>
        <taxon>Mycosphaerellales</taxon>
        <taxon>Extremaceae</taxon>
        <taxon>Saxophila</taxon>
    </lineage>
</organism>
<dbReference type="RefSeq" id="XP_064659912.1">
    <property type="nucleotide sequence ID" value="XM_064801282.1"/>
</dbReference>
<name>A0AAV9PBG3_9PEZI</name>
<dbReference type="AlphaFoldDB" id="A0AAV9PBG3"/>
<dbReference type="Proteomes" id="UP001337655">
    <property type="component" value="Unassembled WGS sequence"/>
</dbReference>
<keyword evidence="2" id="KW-1133">Transmembrane helix</keyword>
<keyword evidence="4" id="KW-1185">Reference proteome</keyword>
<gene>
    <name evidence="3" type="ORF">LTR77_004028</name>
</gene>
<protein>
    <submittedName>
        <fullName evidence="3">Uncharacterized protein</fullName>
    </submittedName>
</protein>
<accession>A0AAV9PBG3</accession>
<feature type="region of interest" description="Disordered" evidence="1">
    <location>
        <begin position="111"/>
        <end position="165"/>
    </location>
</feature>
<reference evidence="3 4" key="1">
    <citation type="submission" date="2023-08" db="EMBL/GenBank/DDBJ databases">
        <title>Black Yeasts Isolated from many extreme environments.</title>
        <authorList>
            <person name="Coleine C."/>
            <person name="Stajich J.E."/>
            <person name="Selbmann L."/>
        </authorList>
    </citation>
    <scope>NUCLEOTIDE SEQUENCE [LARGE SCALE GENOMIC DNA]</scope>
    <source>
        <strain evidence="3 4">CCFEE 5935</strain>
    </source>
</reference>
<sequence length="252" mass="28986">MGIVISTGTPTSPFFLTSGIIGFVSFAFTLGTFVRVIWTNLETLCEAHHEVHSYLTNLRTELLEERANLKMMRKGMELDDVSLKTMSDVVRQLCKKMKELERPFLAEGEAGIGDANGHRKRARRRNSSLSPPHYDHAAYSSPPEKGSRRRSTNHDDEYNGEGDEVDDDSFWAQRTRYADFTLGKRWTWLRKKADAQQILEAMTRLQTRRIARQVGGMAMLMHEYGCETLELNETVRRIDERVSRVVGVRRME</sequence>
<evidence type="ECO:0000256" key="2">
    <source>
        <dbReference type="SAM" id="Phobius"/>
    </source>
</evidence>
<comment type="caution">
    <text evidence="3">The sequence shown here is derived from an EMBL/GenBank/DDBJ whole genome shotgun (WGS) entry which is preliminary data.</text>
</comment>
<keyword evidence="2" id="KW-0472">Membrane</keyword>
<dbReference type="EMBL" id="JAVRRT010000006">
    <property type="protein sequence ID" value="KAK5170884.1"/>
    <property type="molecule type" value="Genomic_DNA"/>
</dbReference>
<evidence type="ECO:0000313" key="3">
    <source>
        <dbReference type="EMBL" id="KAK5170884.1"/>
    </source>
</evidence>
<evidence type="ECO:0000256" key="1">
    <source>
        <dbReference type="SAM" id="MobiDB-lite"/>
    </source>
</evidence>
<dbReference type="GeneID" id="89925374"/>
<keyword evidence="2" id="KW-0812">Transmembrane</keyword>
<proteinExistence type="predicted"/>